<dbReference type="InterPro" id="IPR001199">
    <property type="entry name" value="Cyt_B5-like_heme/steroid-bd"/>
</dbReference>
<dbReference type="EMBL" id="GG663748">
    <property type="protein sequence ID" value="EEH52431.1"/>
    <property type="molecule type" value="Genomic_DNA"/>
</dbReference>
<evidence type="ECO:0000256" key="2">
    <source>
        <dbReference type="ARBA" id="ARBA00022723"/>
    </source>
</evidence>
<dbReference type="Gene3D" id="3.10.120.10">
    <property type="entry name" value="Cytochrome b5-like heme/steroid binding domain"/>
    <property type="match status" value="1"/>
</dbReference>
<dbReference type="PRINTS" id="PR00363">
    <property type="entry name" value="CYTOCHROMEB5"/>
</dbReference>
<accession>C1N690</accession>
<dbReference type="PROSITE" id="PS50255">
    <property type="entry name" value="CYTOCHROME_B5_2"/>
    <property type="match status" value="1"/>
</dbReference>
<dbReference type="SUPFAM" id="SSF55856">
    <property type="entry name" value="Cytochrome b5-like heme/steroid binding domain"/>
    <property type="match status" value="1"/>
</dbReference>
<protein>
    <submittedName>
        <fullName evidence="6">Predicted protein</fullName>
    </submittedName>
</protein>
<dbReference type="GO" id="GO:0016020">
    <property type="term" value="C:membrane"/>
    <property type="evidence" value="ECO:0007669"/>
    <property type="project" value="TreeGrafter"/>
</dbReference>
<evidence type="ECO:0000256" key="1">
    <source>
        <dbReference type="ARBA" id="ARBA00022617"/>
    </source>
</evidence>
<dbReference type="PANTHER" id="PTHR19359">
    <property type="entry name" value="CYTOCHROME B5"/>
    <property type="match status" value="1"/>
</dbReference>
<dbReference type="GeneID" id="9688735"/>
<reference evidence="6 7" key="1">
    <citation type="journal article" date="2009" name="Science">
        <title>Green evolution and dynamic adaptations revealed by genomes of the marine picoeukaryotes Micromonas.</title>
        <authorList>
            <person name="Worden A.Z."/>
            <person name="Lee J.H."/>
            <person name="Mock T."/>
            <person name="Rouze P."/>
            <person name="Simmons M.P."/>
            <person name="Aerts A.L."/>
            <person name="Allen A.E."/>
            <person name="Cuvelier M.L."/>
            <person name="Derelle E."/>
            <person name="Everett M.V."/>
            <person name="Foulon E."/>
            <person name="Grimwood J."/>
            <person name="Gundlach H."/>
            <person name="Henrissat B."/>
            <person name="Napoli C."/>
            <person name="McDonald S.M."/>
            <person name="Parker M.S."/>
            <person name="Rombauts S."/>
            <person name="Salamov A."/>
            <person name="Von Dassow P."/>
            <person name="Badger J.H."/>
            <person name="Coutinho P.M."/>
            <person name="Demir E."/>
            <person name="Dubchak I."/>
            <person name="Gentemann C."/>
            <person name="Eikrem W."/>
            <person name="Gready J.E."/>
            <person name="John U."/>
            <person name="Lanier W."/>
            <person name="Lindquist E.A."/>
            <person name="Lucas S."/>
            <person name="Mayer K.F."/>
            <person name="Moreau H."/>
            <person name="Not F."/>
            <person name="Otillar R."/>
            <person name="Panaud O."/>
            <person name="Pangilinan J."/>
            <person name="Paulsen I."/>
            <person name="Piegu B."/>
            <person name="Poliakov A."/>
            <person name="Robbens S."/>
            <person name="Schmutz J."/>
            <person name="Toulza E."/>
            <person name="Wyss T."/>
            <person name="Zelensky A."/>
            <person name="Zhou K."/>
            <person name="Armbrust E.V."/>
            <person name="Bhattacharya D."/>
            <person name="Goodenough U.W."/>
            <person name="Van de Peer Y."/>
            <person name="Grigoriev I.V."/>
        </authorList>
    </citation>
    <scope>NUCLEOTIDE SEQUENCE [LARGE SCALE GENOMIC DNA]</scope>
    <source>
        <strain evidence="6 7">CCMP1545</strain>
    </source>
</reference>
<sequence length="71" mass="7743">YTVSEVAKHDTKDDLWVVIKGKVYDLTEYADEHPGGVAAITKHAGGDATAGFFGPQHPSRVHDMVDEYKIG</sequence>
<feature type="non-terminal residue" evidence="6">
    <location>
        <position position="1"/>
    </location>
</feature>
<dbReference type="Proteomes" id="UP000001876">
    <property type="component" value="Unassembled WGS sequence"/>
</dbReference>
<evidence type="ECO:0000256" key="4">
    <source>
        <dbReference type="ARBA" id="ARBA00038168"/>
    </source>
</evidence>
<dbReference type="InterPro" id="IPR050668">
    <property type="entry name" value="Cytochrome_b5"/>
</dbReference>
<dbReference type="PANTHER" id="PTHR19359:SF95">
    <property type="entry name" value="CYTOCHROME B5 TYPE B"/>
    <property type="match status" value="1"/>
</dbReference>
<dbReference type="OMA" id="AWVIIQG"/>
<dbReference type="GO" id="GO:0020037">
    <property type="term" value="F:heme binding"/>
    <property type="evidence" value="ECO:0007669"/>
    <property type="project" value="TreeGrafter"/>
</dbReference>
<dbReference type="STRING" id="564608.C1N690"/>
<organism evidence="7">
    <name type="scientific">Micromonas pusilla (strain CCMP1545)</name>
    <name type="common">Picoplanktonic green alga</name>
    <dbReference type="NCBI Taxonomy" id="564608"/>
    <lineage>
        <taxon>Eukaryota</taxon>
        <taxon>Viridiplantae</taxon>
        <taxon>Chlorophyta</taxon>
        <taxon>Mamiellophyceae</taxon>
        <taxon>Mamiellales</taxon>
        <taxon>Mamiellaceae</taxon>
        <taxon>Micromonas</taxon>
    </lineage>
</organism>
<keyword evidence="3" id="KW-0408">Iron</keyword>
<keyword evidence="7" id="KW-1185">Reference proteome</keyword>
<evidence type="ECO:0000256" key="3">
    <source>
        <dbReference type="ARBA" id="ARBA00023004"/>
    </source>
</evidence>
<dbReference type="RefSeq" id="XP_003063295.1">
    <property type="nucleotide sequence ID" value="XM_003063249.1"/>
</dbReference>
<dbReference type="OrthoDB" id="260519at2759"/>
<dbReference type="FunFam" id="3.10.120.10:FF:000007">
    <property type="entry name" value="Sulfite oxidase, mitochondrial"/>
    <property type="match status" value="1"/>
</dbReference>
<keyword evidence="2" id="KW-0479">Metal-binding</keyword>
<dbReference type="AlphaFoldDB" id="C1N690"/>
<evidence type="ECO:0000313" key="6">
    <source>
        <dbReference type="EMBL" id="EEH52431.1"/>
    </source>
</evidence>
<gene>
    <name evidence="6" type="ORF">MICPUCDRAFT_9021</name>
</gene>
<dbReference type="Pfam" id="PF00173">
    <property type="entry name" value="Cyt-b5"/>
    <property type="match status" value="1"/>
</dbReference>
<proteinExistence type="inferred from homology"/>
<evidence type="ECO:0000259" key="5">
    <source>
        <dbReference type="PROSITE" id="PS50255"/>
    </source>
</evidence>
<name>C1N690_MICPC</name>
<dbReference type="InterPro" id="IPR036400">
    <property type="entry name" value="Cyt_B5-like_heme/steroid_sf"/>
</dbReference>
<keyword evidence="1" id="KW-0349">Heme</keyword>
<feature type="non-terminal residue" evidence="6">
    <location>
        <position position="71"/>
    </location>
</feature>
<comment type="similarity">
    <text evidence="4">Belongs to the cytochrome b5 family.</text>
</comment>
<evidence type="ECO:0000313" key="7">
    <source>
        <dbReference type="Proteomes" id="UP000001876"/>
    </source>
</evidence>
<dbReference type="KEGG" id="mpp:MICPUCDRAFT_9021"/>
<dbReference type="GO" id="GO:0046872">
    <property type="term" value="F:metal ion binding"/>
    <property type="evidence" value="ECO:0007669"/>
    <property type="project" value="UniProtKB-KW"/>
</dbReference>
<dbReference type="SMART" id="SM01117">
    <property type="entry name" value="Cyt-b5"/>
    <property type="match status" value="1"/>
</dbReference>
<feature type="domain" description="Cytochrome b5 heme-binding" evidence="5">
    <location>
        <begin position="1"/>
        <end position="71"/>
    </location>
</feature>
<dbReference type="eggNOG" id="KOG0537">
    <property type="taxonomic scope" value="Eukaryota"/>
</dbReference>